<evidence type="ECO:0000313" key="2">
    <source>
        <dbReference type="EMBL" id="CAF0990861.1"/>
    </source>
</evidence>
<gene>
    <name evidence="2" type="ORF">VCS650_LOCUS14190</name>
</gene>
<keyword evidence="1" id="KW-0472">Membrane</keyword>
<keyword evidence="1" id="KW-1133">Transmembrane helix</keyword>
<accession>A0A814G717</accession>
<name>A0A814G717_9BILA</name>
<dbReference type="AlphaFoldDB" id="A0A814G717"/>
<comment type="caution">
    <text evidence="2">The sequence shown here is derived from an EMBL/GenBank/DDBJ whole genome shotgun (WGS) entry which is preliminary data.</text>
</comment>
<evidence type="ECO:0000256" key="1">
    <source>
        <dbReference type="SAM" id="Phobius"/>
    </source>
</evidence>
<dbReference type="OrthoDB" id="10051815at2759"/>
<sequence length="124" mass="12848">MMSMTAAGKRKRQATTMATTMASTMASTIVSSYGGFANLPVTYTVVLPGSCCSAGSTITAIGTSTYCLSSFSGLVNHFYTTGCVRSIDTVAGNQAMGFGVINSFLVVLAFVAIPLMFRSPSARV</sequence>
<dbReference type="Proteomes" id="UP000663891">
    <property type="component" value="Unassembled WGS sequence"/>
</dbReference>
<organism evidence="2 3">
    <name type="scientific">Adineta steineri</name>
    <dbReference type="NCBI Taxonomy" id="433720"/>
    <lineage>
        <taxon>Eukaryota</taxon>
        <taxon>Metazoa</taxon>
        <taxon>Spiralia</taxon>
        <taxon>Gnathifera</taxon>
        <taxon>Rotifera</taxon>
        <taxon>Eurotatoria</taxon>
        <taxon>Bdelloidea</taxon>
        <taxon>Adinetida</taxon>
        <taxon>Adinetidae</taxon>
        <taxon>Adineta</taxon>
    </lineage>
</organism>
<proteinExistence type="predicted"/>
<keyword evidence="1" id="KW-0812">Transmembrane</keyword>
<feature type="transmembrane region" description="Helical" evidence="1">
    <location>
        <begin position="95"/>
        <end position="117"/>
    </location>
</feature>
<protein>
    <submittedName>
        <fullName evidence="2">Uncharacterized protein</fullName>
    </submittedName>
</protein>
<dbReference type="EMBL" id="CAJNON010000117">
    <property type="protein sequence ID" value="CAF0990861.1"/>
    <property type="molecule type" value="Genomic_DNA"/>
</dbReference>
<evidence type="ECO:0000313" key="3">
    <source>
        <dbReference type="Proteomes" id="UP000663891"/>
    </source>
</evidence>
<reference evidence="2" key="1">
    <citation type="submission" date="2021-02" db="EMBL/GenBank/DDBJ databases">
        <authorList>
            <person name="Nowell W R."/>
        </authorList>
    </citation>
    <scope>NUCLEOTIDE SEQUENCE</scope>
</reference>